<dbReference type="GeneID" id="89510262"/>
<evidence type="ECO:0000256" key="2">
    <source>
        <dbReference type="ARBA" id="ARBA00023136"/>
    </source>
</evidence>
<dbReference type="Proteomes" id="UP000184278">
    <property type="component" value="Unassembled WGS sequence"/>
</dbReference>
<feature type="signal peptide" evidence="4">
    <location>
        <begin position="1"/>
        <end position="26"/>
    </location>
</feature>
<reference evidence="7" key="1">
    <citation type="submission" date="2016-11" db="EMBL/GenBank/DDBJ databases">
        <authorList>
            <person name="Varghese N."/>
            <person name="Submissions S."/>
        </authorList>
    </citation>
    <scope>NUCLEOTIDE SEQUENCE [LARGE SCALE GENOMIC DNA]</scope>
    <source>
        <strain evidence="7">DSM 3071</strain>
    </source>
</reference>
<keyword evidence="3" id="KW-0812">Transmembrane</keyword>
<dbReference type="EMBL" id="FQXK01000019">
    <property type="protein sequence ID" value="SHI24551.1"/>
    <property type="molecule type" value="Genomic_DNA"/>
</dbReference>
<keyword evidence="4" id="KW-0732">Signal</keyword>
<dbReference type="OrthoDB" id="9797709at2"/>
<dbReference type="PANTHER" id="PTHR46825:SF11">
    <property type="entry name" value="PENICILLIN-BINDING PROTEIN 4"/>
    <property type="match status" value="1"/>
</dbReference>
<dbReference type="GO" id="GO:0016020">
    <property type="term" value="C:membrane"/>
    <property type="evidence" value="ECO:0007669"/>
    <property type="project" value="UniProtKB-SubCell"/>
</dbReference>
<feature type="domain" description="Beta-lactamase-related" evidence="5">
    <location>
        <begin position="37"/>
        <end position="326"/>
    </location>
</feature>
<dbReference type="Gene3D" id="3.40.710.10">
    <property type="entry name" value="DD-peptidase/beta-lactamase superfamily"/>
    <property type="match status" value="1"/>
</dbReference>
<organism evidence="6 7">
    <name type="scientific">Butyrivibrio fibrisolvens DSM 3071</name>
    <dbReference type="NCBI Taxonomy" id="1121131"/>
    <lineage>
        <taxon>Bacteria</taxon>
        <taxon>Bacillati</taxon>
        <taxon>Bacillota</taxon>
        <taxon>Clostridia</taxon>
        <taxon>Lachnospirales</taxon>
        <taxon>Lachnospiraceae</taxon>
        <taxon>Butyrivibrio</taxon>
    </lineage>
</organism>
<feature type="chain" id="PRO_5012770755" evidence="4">
    <location>
        <begin position="27"/>
        <end position="444"/>
    </location>
</feature>
<dbReference type="InterPro" id="IPR001466">
    <property type="entry name" value="Beta-lactam-related"/>
</dbReference>
<dbReference type="InterPro" id="IPR050491">
    <property type="entry name" value="AmpC-like"/>
</dbReference>
<dbReference type="Pfam" id="PF00144">
    <property type="entry name" value="Beta-lactamase"/>
    <property type="match status" value="1"/>
</dbReference>
<dbReference type="AlphaFoldDB" id="A0A1M5ZK97"/>
<dbReference type="RefSeq" id="WP_073387988.1">
    <property type="nucleotide sequence ID" value="NZ_FQXK01000019.1"/>
</dbReference>
<feature type="transmembrane region" description="Helical" evidence="3">
    <location>
        <begin position="420"/>
        <end position="442"/>
    </location>
</feature>
<keyword evidence="7" id="KW-1185">Reference proteome</keyword>
<evidence type="ECO:0000256" key="4">
    <source>
        <dbReference type="SAM" id="SignalP"/>
    </source>
</evidence>
<comment type="subcellular location">
    <subcellularLocation>
        <location evidence="1">Membrane</location>
    </subcellularLocation>
</comment>
<evidence type="ECO:0000259" key="5">
    <source>
        <dbReference type="Pfam" id="PF00144"/>
    </source>
</evidence>
<evidence type="ECO:0000256" key="1">
    <source>
        <dbReference type="ARBA" id="ARBA00004370"/>
    </source>
</evidence>
<evidence type="ECO:0000313" key="7">
    <source>
        <dbReference type="Proteomes" id="UP000184278"/>
    </source>
</evidence>
<gene>
    <name evidence="6" type="ORF">SAMN02745229_02360</name>
</gene>
<feature type="transmembrane region" description="Helical" evidence="3">
    <location>
        <begin position="353"/>
        <end position="377"/>
    </location>
</feature>
<feature type="transmembrane region" description="Helical" evidence="3">
    <location>
        <begin position="389"/>
        <end position="408"/>
    </location>
</feature>
<keyword evidence="3" id="KW-1133">Transmembrane helix</keyword>
<dbReference type="PANTHER" id="PTHR46825">
    <property type="entry name" value="D-ALANYL-D-ALANINE-CARBOXYPEPTIDASE/ENDOPEPTIDASE AMPH"/>
    <property type="match status" value="1"/>
</dbReference>
<dbReference type="SUPFAM" id="SSF56601">
    <property type="entry name" value="beta-lactamase/transpeptidase-like"/>
    <property type="match status" value="1"/>
</dbReference>
<sequence>MKKVKALFLIILAVAVLITAAYPAYAFDKDILISDYVEEFSLKTKCSAVSVAIVQDGGSELIGDADGLYQIGSLTKAFTGLGIQKLIGGGIINEDDKVSKWLPGFTAYYGSDPFDITIEQLLTHTSGYTNKEVDYPSAQDDMTLMEWADSINGRRLSFEPGTRYAYSNVNYNLLGAVIESASGRSYKEYMETEVLLPLGLNNTYVEVLSENVSIIPGSRLGYRHSFAYEIPVVPGKIPAGYFYSNAKDMARWLQIWMGIADISDEYKDLVNRVKENLGDSADYYSGWEIFESGTIGHSGGTPNYSSRIVFSDKRQIGVCVLTNMNVAASTDSLCDGIYTLCDGGNSGNIQMDVWTVFDMIFTFVTVVGILLIAFSICIKKRSALIVTELVLIILLIAICVMIPMIFGAELGTIIITWAPYSFIGGLLMLCAAIISIAIKLWIIK</sequence>
<dbReference type="InterPro" id="IPR012338">
    <property type="entry name" value="Beta-lactam/transpept-like"/>
</dbReference>
<dbReference type="STRING" id="1121131.SAMN02745229_02360"/>
<keyword evidence="2 3" id="KW-0472">Membrane</keyword>
<name>A0A1M5ZK97_BUTFI</name>
<evidence type="ECO:0000256" key="3">
    <source>
        <dbReference type="SAM" id="Phobius"/>
    </source>
</evidence>
<protein>
    <submittedName>
        <fullName evidence="6">CubicO group peptidase, beta-lactamase class C family</fullName>
    </submittedName>
</protein>
<accession>A0A1M5ZK97</accession>
<evidence type="ECO:0000313" key="6">
    <source>
        <dbReference type="EMBL" id="SHI24551.1"/>
    </source>
</evidence>
<proteinExistence type="predicted"/>